<comment type="caution">
    <text evidence="5">The sequence shown here is derived from an EMBL/GenBank/DDBJ whole genome shotgun (WGS) entry which is preliminary data.</text>
</comment>
<reference evidence="5" key="1">
    <citation type="submission" date="2021-03" db="EMBL/GenBank/DDBJ databases">
        <authorList>
            <person name="Tran Van P."/>
        </authorList>
    </citation>
    <scope>NUCLEOTIDE SEQUENCE</scope>
</reference>
<feature type="repeat" description="Filamin" evidence="3">
    <location>
        <begin position="353"/>
        <end position="437"/>
    </location>
</feature>
<sequence>MDDLCYQLRGLDVPATPGQPFSFTMDTSTTGGLGDVVLDVVHSGHSVSHHKELLGGELYKVTFTPHTSGKYRIYVYFNGTDVRASLETSAVVKTSVCSQDRSEIFSPHSYKLSHLLTLLLSDLLEVQRSAQTIDCPIADHYHRLCQVLDVPSSPFSVRVGSSGQRSREKSNSPITRNLTSQQYVSSASYSSPEDSRWSRRQTGSPHHLVTESRSSMERLQLSDERGGSPARMVNGRGPSPLYPRERVSPVTKKISESRSPSQSPTAFKQSVNVRRGSVDLLEDRNIVDTSSNVRVSSMLGSSNLRSDSWDAISKTKSLLSFGSLESLANLTNRNQTSRDETTQQSDPHLPAVVSGEALKMLSINRPASVSVELTEPANLGDVTVTVTAPSRRNVPVKLFRNRDKVTASFTACEIGEHVIDVRAGDHRVNGAPFRTQAYNAAAIHVGRIPPAVLGQPVEFESKL</sequence>
<accession>A0ABN7PGE5</accession>
<gene>
    <name evidence="5" type="ORF">TPAB3V08_LOCUS13788</name>
</gene>
<evidence type="ECO:0000313" key="6">
    <source>
        <dbReference type="Proteomes" id="UP001153148"/>
    </source>
</evidence>
<dbReference type="Pfam" id="PF00630">
    <property type="entry name" value="Filamin"/>
    <property type="match status" value="2"/>
</dbReference>
<feature type="region of interest" description="Disordered" evidence="4">
    <location>
        <begin position="156"/>
        <end position="271"/>
    </location>
</feature>
<dbReference type="PANTHER" id="PTHR38537">
    <property type="entry name" value="JITTERBUG, ISOFORM N"/>
    <property type="match status" value="1"/>
</dbReference>
<evidence type="ECO:0000256" key="3">
    <source>
        <dbReference type="PROSITE-ProRule" id="PRU00087"/>
    </source>
</evidence>
<proteinExistence type="inferred from homology"/>
<dbReference type="InterPro" id="IPR001298">
    <property type="entry name" value="Filamin/ABP280_rpt"/>
</dbReference>
<organism evidence="5 6">
    <name type="scientific">Timema podura</name>
    <name type="common">Walking stick</name>
    <dbReference type="NCBI Taxonomy" id="61482"/>
    <lineage>
        <taxon>Eukaryota</taxon>
        <taxon>Metazoa</taxon>
        <taxon>Ecdysozoa</taxon>
        <taxon>Arthropoda</taxon>
        <taxon>Hexapoda</taxon>
        <taxon>Insecta</taxon>
        <taxon>Pterygota</taxon>
        <taxon>Neoptera</taxon>
        <taxon>Polyneoptera</taxon>
        <taxon>Phasmatodea</taxon>
        <taxon>Timematodea</taxon>
        <taxon>Timematoidea</taxon>
        <taxon>Timematidae</taxon>
        <taxon>Timema</taxon>
    </lineage>
</organism>
<dbReference type="InterPro" id="IPR014756">
    <property type="entry name" value="Ig_E-set"/>
</dbReference>
<feature type="compositionally biased region" description="Low complexity" evidence="4">
    <location>
        <begin position="180"/>
        <end position="191"/>
    </location>
</feature>
<keyword evidence="2" id="KW-0677">Repeat</keyword>
<dbReference type="Proteomes" id="UP001153148">
    <property type="component" value="Unassembled WGS sequence"/>
</dbReference>
<keyword evidence="6" id="KW-1185">Reference proteome</keyword>
<dbReference type="PANTHER" id="PTHR38537:SF16">
    <property type="entry name" value="CALPONIN-HOMOLOGY (CH) DOMAIN-CONTAINING PROTEIN"/>
    <property type="match status" value="1"/>
</dbReference>
<dbReference type="SUPFAM" id="SSF81296">
    <property type="entry name" value="E set domains"/>
    <property type="match status" value="2"/>
</dbReference>
<protein>
    <submittedName>
        <fullName evidence="5">Uncharacterized protein</fullName>
    </submittedName>
</protein>
<comment type="similarity">
    <text evidence="1">Belongs to the filamin family.</text>
</comment>
<dbReference type="PROSITE" id="PS50194">
    <property type="entry name" value="FILAMIN_REPEAT"/>
    <property type="match status" value="2"/>
</dbReference>
<name>A0ABN7PGE5_TIMPD</name>
<dbReference type="SMART" id="SM00557">
    <property type="entry name" value="IG_FLMN"/>
    <property type="match status" value="1"/>
</dbReference>
<dbReference type="InterPro" id="IPR013783">
    <property type="entry name" value="Ig-like_fold"/>
</dbReference>
<feature type="compositionally biased region" description="Polar residues" evidence="4">
    <location>
        <begin position="257"/>
        <end position="271"/>
    </location>
</feature>
<feature type="repeat" description="Filamin" evidence="3">
    <location>
        <begin position="10"/>
        <end position="91"/>
    </location>
</feature>
<dbReference type="EMBL" id="CAJPIN010059710">
    <property type="protein sequence ID" value="CAG2066845.1"/>
    <property type="molecule type" value="Genomic_DNA"/>
</dbReference>
<evidence type="ECO:0000313" key="5">
    <source>
        <dbReference type="EMBL" id="CAG2066845.1"/>
    </source>
</evidence>
<dbReference type="InterPro" id="IPR017868">
    <property type="entry name" value="Filamin/ABP280_repeat-like"/>
</dbReference>
<dbReference type="InterPro" id="IPR044801">
    <property type="entry name" value="Filamin"/>
</dbReference>
<feature type="compositionally biased region" description="Basic and acidic residues" evidence="4">
    <location>
        <begin position="208"/>
        <end position="226"/>
    </location>
</feature>
<evidence type="ECO:0000256" key="4">
    <source>
        <dbReference type="SAM" id="MobiDB-lite"/>
    </source>
</evidence>
<dbReference type="Gene3D" id="2.60.40.10">
    <property type="entry name" value="Immunoglobulins"/>
    <property type="match status" value="2"/>
</dbReference>
<evidence type="ECO:0000256" key="2">
    <source>
        <dbReference type="ARBA" id="ARBA00022737"/>
    </source>
</evidence>
<evidence type="ECO:0000256" key="1">
    <source>
        <dbReference type="ARBA" id="ARBA00009238"/>
    </source>
</evidence>